<dbReference type="CDD" id="cd00761">
    <property type="entry name" value="Glyco_tranf_GTA_type"/>
    <property type="match status" value="1"/>
</dbReference>
<evidence type="ECO:0000259" key="1">
    <source>
        <dbReference type="Pfam" id="PF00535"/>
    </source>
</evidence>
<protein>
    <submittedName>
        <fullName evidence="2">Glycosyltransferase family 2 protein</fullName>
    </submittedName>
</protein>
<dbReference type="InterPro" id="IPR050834">
    <property type="entry name" value="Glycosyltransf_2"/>
</dbReference>
<dbReference type="EMBL" id="CP053586">
    <property type="protein sequence ID" value="WNZ25176.1"/>
    <property type="molecule type" value="Genomic_DNA"/>
</dbReference>
<organism evidence="2">
    <name type="scientific">Leptolyngbya sp. NK1-12</name>
    <dbReference type="NCBI Taxonomy" id="2547451"/>
    <lineage>
        <taxon>Bacteria</taxon>
        <taxon>Bacillati</taxon>
        <taxon>Cyanobacteriota</taxon>
        <taxon>Cyanophyceae</taxon>
        <taxon>Leptolyngbyales</taxon>
        <taxon>Leptolyngbyaceae</taxon>
        <taxon>Leptolyngbya group</taxon>
        <taxon>Leptolyngbya</taxon>
    </lineage>
</organism>
<dbReference type="Gene3D" id="3.90.550.10">
    <property type="entry name" value="Spore Coat Polysaccharide Biosynthesis Protein SpsA, Chain A"/>
    <property type="match status" value="1"/>
</dbReference>
<dbReference type="PANTHER" id="PTHR43685:SF10">
    <property type="entry name" value="LACTO-N-NEOTETRAOSE BIOSYNTHESIS GLYCOSYL TRANSFERASE LGTA"/>
    <property type="match status" value="1"/>
</dbReference>
<reference evidence="2" key="1">
    <citation type="submission" date="2020-05" db="EMBL/GenBank/DDBJ databases">
        <authorList>
            <person name="Zhu T."/>
            <person name="Keshari N."/>
            <person name="Lu X."/>
        </authorList>
    </citation>
    <scope>NUCLEOTIDE SEQUENCE</scope>
    <source>
        <strain evidence="2">NK1-12</strain>
    </source>
</reference>
<dbReference type="PANTHER" id="PTHR43685">
    <property type="entry name" value="GLYCOSYLTRANSFERASE"/>
    <property type="match status" value="1"/>
</dbReference>
<name>A0AA96WML2_9CYAN</name>
<dbReference type="Pfam" id="PF00535">
    <property type="entry name" value="Glycos_transf_2"/>
    <property type="match status" value="1"/>
</dbReference>
<dbReference type="SUPFAM" id="SSF53448">
    <property type="entry name" value="Nucleotide-diphospho-sugar transferases"/>
    <property type="match status" value="1"/>
</dbReference>
<gene>
    <name evidence="2" type="ORF">HJG54_21525</name>
</gene>
<proteinExistence type="predicted"/>
<accession>A0AA96WML2</accession>
<feature type="domain" description="Glycosyltransferase 2-like" evidence="1">
    <location>
        <begin position="5"/>
        <end position="164"/>
    </location>
</feature>
<dbReference type="InterPro" id="IPR029044">
    <property type="entry name" value="Nucleotide-diphossugar_trans"/>
</dbReference>
<dbReference type="InterPro" id="IPR001173">
    <property type="entry name" value="Glyco_trans_2-like"/>
</dbReference>
<sequence>MPLVSVLMAAYNSERYVAQAVTSILNQTWPDLELIIINDGSTDGTLRVLQQLADQDQRIRLISRENRGIPRTRNELVARASGELIAILDADDIARPDRLAQQVAFLQQHPQVVCLGSAFELIDAKGRFLTQLPVPLHNDEIQTKILAGHAAIFQPCAMLRRSVVLQIGGYDETMTQAEDLDLWLRLGEVGELANLPEALVQYRLHANSVSEQDCALQRQKALEACERAWQRRGIQGGFEAGELWRPGKDHGSQHRFWMQYGWWAFNSGERQTALIYGLKAIRALPWHRAGWILVSCALLKPLPKPAKQGTGE</sequence>
<dbReference type="RefSeq" id="WP_316431314.1">
    <property type="nucleotide sequence ID" value="NZ_CP053586.1"/>
</dbReference>
<evidence type="ECO:0000313" key="2">
    <source>
        <dbReference type="EMBL" id="WNZ25176.1"/>
    </source>
</evidence>
<dbReference type="AlphaFoldDB" id="A0AA96WML2"/>